<dbReference type="EMBL" id="CM000768">
    <property type="protein sequence ID" value="OQU77571.1"/>
    <property type="molecule type" value="Genomic_DNA"/>
</dbReference>
<gene>
    <name evidence="1" type="ORF">SORBI_3009G070033</name>
</gene>
<dbReference type="AlphaFoldDB" id="A0A1Z5R2B6"/>
<keyword evidence="2" id="KW-1185">Reference proteome</keyword>
<evidence type="ECO:0000313" key="1">
    <source>
        <dbReference type="EMBL" id="OQU77571.1"/>
    </source>
</evidence>
<dbReference type="Proteomes" id="UP000000768">
    <property type="component" value="Chromosome 9"/>
</dbReference>
<dbReference type="InParanoid" id="A0A1Z5R2B6"/>
<organism evidence="1 2">
    <name type="scientific">Sorghum bicolor</name>
    <name type="common">Sorghum</name>
    <name type="synonym">Sorghum vulgare</name>
    <dbReference type="NCBI Taxonomy" id="4558"/>
    <lineage>
        <taxon>Eukaryota</taxon>
        <taxon>Viridiplantae</taxon>
        <taxon>Streptophyta</taxon>
        <taxon>Embryophyta</taxon>
        <taxon>Tracheophyta</taxon>
        <taxon>Spermatophyta</taxon>
        <taxon>Magnoliopsida</taxon>
        <taxon>Liliopsida</taxon>
        <taxon>Poales</taxon>
        <taxon>Poaceae</taxon>
        <taxon>PACMAD clade</taxon>
        <taxon>Panicoideae</taxon>
        <taxon>Andropogonodae</taxon>
        <taxon>Andropogoneae</taxon>
        <taxon>Sorghinae</taxon>
        <taxon>Sorghum</taxon>
    </lineage>
</organism>
<protein>
    <submittedName>
        <fullName evidence="1">Uncharacterized protein</fullName>
    </submittedName>
</protein>
<sequence>MSIVVWWMDTRLRVAASRRGGFDSLVLLVSWEVWKERNRRTFDGNCLSLSQLLQRIKDEGEEWIGAGFNKLAALFVGI</sequence>
<accession>A0A1Z5R2B6</accession>
<reference evidence="2" key="2">
    <citation type="journal article" date="2018" name="Plant J.">
        <title>The Sorghum bicolor reference genome: improved assembly, gene annotations, a transcriptome atlas, and signatures of genome organization.</title>
        <authorList>
            <person name="McCormick R.F."/>
            <person name="Truong S.K."/>
            <person name="Sreedasyam A."/>
            <person name="Jenkins J."/>
            <person name="Shu S."/>
            <person name="Sims D."/>
            <person name="Kennedy M."/>
            <person name="Amirebrahimi M."/>
            <person name="Weers B.D."/>
            <person name="McKinley B."/>
            <person name="Mattison A."/>
            <person name="Morishige D.T."/>
            <person name="Grimwood J."/>
            <person name="Schmutz J."/>
            <person name="Mullet J.E."/>
        </authorList>
    </citation>
    <scope>NUCLEOTIDE SEQUENCE [LARGE SCALE GENOMIC DNA]</scope>
    <source>
        <strain evidence="2">cv. BTx623</strain>
    </source>
</reference>
<proteinExistence type="predicted"/>
<name>A0A1Z5R2B6_SORBI</name>
<dbReference type="OMA" id="WWENMAN"/>
<reference evidence="1 2" key="1">
    <citation type="journal article" date="2009" name="Nature">
        <title>The Sorghum bicolor genome and the diversification of grasses.</title>
        <authorList>
            <person name="Paterson A.H."/>
            <person name="Bowers J.E."/>
            <person name="Bruggmann R."/>
            <person name="Dubchak I."/>
            <person name="Grimwood J."/>
            <person name="Gundlach H."/>
            <person name="Haberer G."/>
            <person name="Hellsten U."/>
            <person name="Mitros T."/>
            <person name="Poliakov A."/>
            <person name="Schmutz J."/>
            <person name="Spannagl M."/>
            <person name="Tang H."/>
            <person name="Wang X."/>
            <person name="Wicker T."/>
            <person name="Bharti A.K."/>
            <person name="Chapman J."/>
            <person name="Feltus F.A."/>
            <person name="Gowik U."/>
            <person name="Grigoriev I.V."/>
            <person name="Lyons E."/>
            <person name="Maher C.A."/>
            <person name="Martis M."/>
            <person name="Narechania A."/>
            <person name="Otillar R.P."/>
            <person name="Penning B.W."/>
            <person name="Salamov A.A."/>
            <person name="Wang Y."/>
            <person name="Zhang L."/>
            <person name="Carpita N.C."/>
            <person name="Freeling M."/>
            <person name="Gingle A.R."/>
            <person name="Hash C.T."/>
            <person name="Keller B."/>
            <person name="Klein P."/>
            <person name="Kresovich S."/>
            <person name="McCann M.C."/>
            <person name="Ming R."/>
            <person name="Peterson D.G."/>
            <person name="Mehboob-ur-Rahman"/>
            <person name="Ware D."/>
            <person name="Westhoff P."/>
            <person name="Mayer K.F."/>
            <person name="Messing J."/>
            <person name="Rokhsar D.S."/>
        </authorList>
    </citation>
    <scope>NUCLEOTIDE SEQUENCE [LARGE SCALE GENOMIC DNA]</scope>
    <source>
        <strain evidence="2">cv. BTx623</strain>
    </source>
</reference>
<dbReference type="Gramene" id="OQU77571">
    <property type="protein sequence ID" value="OQU77571"/>
    <property type="gene ID" value="SORBI_3009G070033"/>
</dbReference>
<evidence type="ECO:0000313" key="2">
    <source>
        <dbReference type="Proteomes" id="UP000000768"/>
    </source>
</evidence>